<organism evidence="1 2">
    <name type="scientific">Brevundimonas terrae</name>
    <dbReference type="NCBI Taxonomy" id="363631"/>
    <lineage>
        <taxon>Bacteria</taxon>
        <taxon>Pseudomonadati</taxon>
        <taxon>Pseudomonadota</taxon>
        <taxon>Alphaproteobacteria</taxon>
        <taxon>Caulobacterales</taxon>
        <taxon>Caulobacteraceae</taxon>
        <taxon>Brevundimonas</taxon>
    </lineage>
</organism>
<dbReference type="Proteomes" id="UP001500791">
    <property type="component" value="Unassembled WGS sequence"/>
</dbReference>
<dbReference type="EMBL" id="BAAAEJ010000003">
    <property type="protein sequence ID" value="GAA0381513.1"/>
    <property type="molecule type" value="Genomic_DNA"/>
</dbReference>
<reference evidence="2" key="1">
    <citation type="journal article" date="2019" name="Int. J. Syst. Evol. Microbiol.">
        <title>The Global Catalogue of Microorganisms (GCM) 10K type strain sequencing project: providing services to taxonomists for standard genome sequencing and annotation.</title>
        <authorList>
            <consortium name="The Broad Institute Genomics Platform"/>
            <consortium name="The Broad Institute Genome Sequencing Center for Infectious Disease"/>
            <person name="Wu L."/>
            <person name="Ma J."/>
        </authorList>
    </citation>
    <scope>NUCLEOTIDE SEQUENCE [LARGE SCALE GENOMIC DNA]</scope>
    <source>
        <strain evidence="2">JCM 13476</strain>
    </source>
</reference>
<accession>A0ABP3HVB0</accession>
<sequence>MPKPEAAFRSRRVYFASVKNQHNLVRGRPIIIYESSKGGGSGAAIAVARVSKAEVVPKHLAPEALLRAAVVRGAQLDKLVKGTTVLAVWFDNIMRFENPVSFNRMEAFGMDDKTKLVKSHMLEFETAVQILEAGRPNAR</sequence>
<evidence type="ECO:0000313" key="2">
    <source>
        <dbReference type="Proteomes" id="UP001500791"/>
    </source>
</evidence>
<evidence type="ECO:0000313" key="1">
    <source>
        <dbReference type="EMBL" id="GAA0381513.1"/>
    </source>
</evidence>
<comment type="caution">
    <text evidence="1">The sequence shown here is derived from an EMBL/GenBank/DDBJ whole genome shotgun (WGS) entry which is preliminary data.</text>
</comment>
<name>A0ABP3HVB0_9CAUL</name>
<proteinExistence type="predicted"/>
<gene>
    <name evidence="1" type="ORF">GCM10009093_05620</name>
</gene>
<protein>
    <submittedName>
        <fullName evidence="1">Uncharacterized protein</fullName>
    </submittedName>
</protein>
<keyword evidence="2" id="KW-1185">Reference proteome</keyword>